<name>A0AAV7PWR4_PLEWA</name>
<sequence length="143" mass="15240">MVRDEARDDVQRHSTYIPAIKDRRPSWKFRTPYEPGIWTITGDKLLHIYTGLATTNEACEPMTSAVPTPMLVITTGAEPMLAITTGASEPMASAVPAPMLAITTGASEPMTSAVPAPMLAITTGANEPMTSVVPAPMLAINHH</sequence>
<dbReference type="EMBL" id="JANPWB010000011">
    <property type="protein sequence ID" value="KAJ1132792.1"/>
    <property type="molecule type" value="Genomic_DNA"/>
</dbReference>
<dbReference type="AlphaFoldDB" id="A0AAV7PWR4"/>
<evidence type="ECO:0000313" key="1">
    <source>
        <dbReference type="EMBL" id="KAJ1132792.1"/>
    </source>
</evidence>
<protein>
    <submittedName>
        <fullName evidence="1">Uncharacterized protein</fullName>
    </submittedName>
</protein>
<dbReference type="Proteomes" id="UP001066276">
    <property type="component" value="Chromosome 7"/>
</dbReference>
<accession>A0AAV7PWR4</accession>
<proteinExistence type="predicted"/>
<reference evidence="1" key="1">
    <citation type="journal article" date="2022" name="bioRxiv">
        <title>Sequencing and chromosome-scale assembly of the giantPleurodeles waltlgenome.</title>
        <authorList>
            <person name="Brown T."/>
            <person name="Elewa A."/>
            <person name="Iarovenko S."/>
            <person name="Subramanian E."/>
            <person name="Araus A.J."/>
            <person name="Petzold A."/>
            <person name="Susuki M."/>
            <person name="Suzuki K.-i.T."/>
            <person name="Hayashi T."/>
            <person name="Toyoda A."/>
            <person name="Oliveira C."/>
            <person name="Osipova E."/>
            <person name="Leigh N.D."/>
            <person name="Simon A."/>
            <person name="Yun M.H."/>
        </authorList>
    </citation>
    <scope>NUCLEOTIDE SEQUENCE</scope>
    <source>
        <strain evidence="1">20211129_DDA</strain>
        <tissue evidence="1">Liver</tissue>
    </source>
</reference>
<keyword evidence="2" id="KW-1185">Reference proteome</keyword>
<comment type="caution">
    <text evidence="1">The sequence shown here is derived from an EMBL/GenBank/DDBJ whole genome shotgun (WGS) entry which is preliminary data.</text>
</comment>
<organism evidence="1 2">
    <name type="scientific">Pleurodeles waltl</name>
    <name type="common">Iberian ribbed newt</name>
    <dbReference type="NCBI Taxonomy" id="8319"/>
    <lineage>
        <taxon>Eukaryota</taxon>
        <taxon>Metazoa</taxon>
        <taxon>Chordata</taxon>
        <taxon>Craniata</taxon>
        <taxon>Vertebrata</taxon>
        <taxon>Euteleostomi</taxon>
        <taxon>Amphibia</taxon>
        <taxon>Batrachia</taxon>
        <taxon>Caudata</taxon>
        <taxon>Salamandroidea</taxon>
        <taxon>Salamandridae</taxon>
        <taxon>Pleurodelinae</taxon>
        <taxon>Pleurodeles</taxon>
    </lineage>
</organism>
<evidence type="ECO:0000313" key="2">
    <source>
        <dbReference type="Proteomes" id="UP001066276"/>
    </source>
</evidence>
<gene>
    <name evidence="1" type="ORF">NDU88_011093</name>
</gene>